<dbReference type="OrthoDB" id="521512at2759"/>
<proteinExistence type="inferred from homology"/>
<evidence type="ECO:0000256" key="13">
    <source>
        <dbReference type="ARBA" id="ARBA00030217"/>
    </source>
</evidence>
<keyword evidence="11" id="KW-0496">Mitochondrion</keyword>
<evidence type="ECO:0000256" key="7">
    <source>
        <dbReference type="ARBA" id="ARBA00022692"/>
    </source>
</evidence>
<dbReference type="AlphaFoldDB" id="A0A9N9S1T5"/>
<keyword evidence="9" id="KW-0249">Electron transport</keyword>
<keyword evidence="5" id="KW-0813">Transport</keyword>
<dbReference type="GO" id="GO:0005743">
    <property type="term" value="C:mitochondrial inner membrane"/>
    <property type="evidence" value="ECO:0007669"/>
    <property type="project" value="UniProtKB-SubCell"/>
</dbReference>
<comment type="subcellular location">
    <subcellularLocation>
        <location evidence="2">Mitochondrion inner membrane</location>
        <topology evidence="2">Single-pass membrane protein</topology>
        <orientation evidence="2">Matrix side</orientation>
    </subcellularLocation>
</comment>
<reference evidence="16" key="2">
    <citation type="submission" date="2022-10" db="EMBL/GenBank/DDBJ databases">
        <authorList>
            <consortium name="ENA_rothamsted_submissions"/>
            <consortium name="culmorum"/>
            <person name="King R."/>
        </authorList>
    </citation>
    <scope>NUCLEOTIDE SEQUENCE</scope>
</reference>
<keyword evidence="10 15" id="KW-1133">Transmembrane helix</keyword>
<keyword evidence="17" id="KW-1185">Reference proteome</keyword>
<evidence type="ECO:0000256" key="15">
    <source>
        <dbReference type="SAM" id="Phobius"/>
    </source>
</evidence>
<comment type="similarity">
    <text evidence="3">Belongs to the complex I NDUFB3 subunit family.</text>
</comment>
<evidence type="ECO:0000256" key="12">
    <source>
        <dbReference type="ARBA" id="ARBA00023136"/>
    </source>
</evidence>
<keyword evidence="12 15" id="KW-0472">Membrane</keyword>
<keyword evidence="6" id="KW-0679">Respiratory chain</keyword>
<evidence type="ECO:0000313" key="16">
    <source>
        <dbReference type="EMBL" id="CAG9809682.1"/>
    </source>
</evidence>
<dbReference type="GO" id="GO:0032981">
    <property type="term" value="P:mitochondrial respiratory chain complex I assembly"/>
    <property type="evidence" value="ECO:0007669"/>
    <property type="project" value="TreeGrafter"/>
</dbReference>
<evidence type="ECO:0000256" key="3">
    <source>
        <dbReference type="ARBA" id="ARBA00005667"/>
    </source>
</evidence>
<evidence type="ECO:0000256" key="14">
    <source>
        <dbReference type="ARBA" id="ARBA00032688"/>
    </source>
</evidence>
<dbReference type="PANTHER" id="PTHR15082:SF2">
    <property type="entry name" value="NADH DEHYDROGENASE [UBIQUINONE] 1 BETA SUBCOMPLEX SUBUNIT 3"/>
    <property type="match status" value="1"/>
</dbReference>
<accession>A0A9N9S1T5</accession>
<dbReference type="EMBL" id="OU895879">
    <property type="protein sequence ID" value="CAG9809682.1"/>
    <property type="molecule type" value="Genomic_DNA"/>
</dbReference>
<dbReference type="Proteomes" id="UP001153620">
    <property type="component" value="Chromosome 3"/>
</dbReference>
<evidence type="ECO:0000256" key="4">
    <source>
        <dbReference type="ARBA" id="ARBA00018680"/>
    </source>
</evidence>
<dbReference type="GO" id="GO:0022900">
    <property type="term" value="P:electron transport chain"/>
    <property type="evidence" value="ECO:0007669"/>
    <property type="project" value="InterPro"/>
</dbReference>
<evidence type="ECO:0000256" key="5">
    <source>
        <dbReference type="ARBA" id="ARBA00022448"/>
    </source>
</evidence>
<dbReference type="PANTHER" id="PTHR15082">
    <property type="entry name" value="NADH-UBIQUINONE OXIDOREDUCTASE B12 SUBUNIT"/>
    <property type="match status" value="1"/>
</dbReference>
<evidence type="ECO:0000256" key="6">
    <source>
        <dbReference type="ARBA" id="ARBA00022660"/>
    </source>
</evidence>
<name>A0A9N9S1T5_9DIPT</name>
<keyword evidence="7 15" id="KW-0812">Transmembrane</keyword>
<sequence length="109" mass="12680">MGGHHHHEIKIPDWRMYKVENAKELVEVEKALNRIGLKDPWLRNEVWRYDPAIQKYTKNQKLMKSLFRGFGVGLVLTVATIALEKAFKVDYHDPRGVHGHGHGHGEEHH</sequence>
<dbReference type="InterPro" id="IPR012576">
    <property type="entry name" value="NDUFB3"/>
</dbReference>
<evidence type="ECO:0000256" key="9">
    <source>
        <dbReference type="ARBA" id="ARBA00022982"/>
    </source>
</evidence>
<reference evidence="16" key="1">
    <citation type="submission" date="2022-01" db="EMBL/GenBank/DDBJ databases">
        <authorList>
            <person name="King R."/>
        </authorList>
    </citation>
    <scope>NUCLEOTIDE SEQUENCE</scope>
</reference>
<comment type="function">
    <text evidence="1">Accessory subunit of the mitochondrial membrane respiratory chain NADH dehydrogenase (Complex I), that is believed not to be involved in catalysis. Complex I functions in the transfer of electrons from NADH to the respiratory chain. The immediate electron acceptor for the enzyme is believed to be ubiquinone.</text>
</comment>
<keyword evidence="8" id="KW-0999">Mitochondrion inner membrane</keyword>
<dbReference type="Pfam" id="PF08122">
    <property type="entry name" value="NDUF_B12"/>
    <property type="match status" value="1"/>
</dbReference>
<protein>
    <recommendedName>
        <fullName evidence="4">NADH dehydrogenase [ubiquinone] 1 beta subcomplex subunit 3</fullName>
    </recommendedName>
    <alternativeName>
        <fullName evidence="13">Complex I-B12</fullName>
    </alternativeName>
    <alternativeName>
        <fullName evidence="14">NADH-ubiquinone oxidoreductase B12 subunit</fullName>
    </alternativeName>
</protein>
<evidence type="ECO:0000256" key="10">
    <source>
        <dbReference type="ARBA" id="ARBA00022989"/>
    </source>
</evidence>
<evidence type="ECO:0000256" key="8">
    <source>
        <dbReference type="ARBA" id="ARBA00022792"/>
    </source>
</evidence>
<evidence type="ECO:0000313" key="17">
    <source>
        <dbReference type="Proteomes" id="UP001153620"/>
    </source>
</evidence>
<gene>
    <name evidence="16" type="ORF">CHIRRI_LOCUS12502</name>
</gene>
<feature type="transmembrane region" description="Helical" evidence="15">
    <location>
        <begin position="65"/>
        <end position="83"/>
    </location>
</feature>
<evidence type="ECO:0000256" key="1">
    <source>
        <dbReference type="ARBA" id="ARBA00003195"/>
    </source>
</evidence>
<evidence type="ECO:0000256" key="11">
    <source>
        <dbReference type="ARBA" id="ARBA00023128"/>
    </source>
</evidence>
<evidence type="ECO:0000256" key="2">
    <source>
        <dbReference type="ARBA" id="ARBA00004298"/>
    </source>
</evidence>
<organism evidence="16 17">
    <name type="scientific">Chironomus riparius</name>
    <dbReference type="NCBI Taxonomy" id="315576"/>
    <lineage>
        <taxon>Eukaryota</taxon>
        <taxon>Metazoa</taxon>
        <taxon>Ecdysozoa</taxon>
        <taxon>Arthropoda</taxon>
        <taxon>Hexapoda</taxon>
        <taxon>Insecta</taxon>
        <taxon>Pterygota</taxon>
        <taxon>Neoptera</taxon>
        <taxon>Endopterygota</taxon>
        <taxon>Diptera</taxon>
        <taxon>Nematocera</taxon>
        <taxon>Chironomoidea</taxon>
        <taxon>Chironomidae</taxon>
        <taxon>Chironominae</taxon>
        <taxon>Chironomus</taxon>
    </lineage>
</organism>